<reference evidence="2 3" key="1">
    <citation type="journal article" date="2017" name="Int. J. Syst. Evol. Microbiol.">
        <title>Pseudokineococcus basanitobsidens sp. nov., isolated from volcanic rock.</title>
        <authorList>
            <person name="Lee D.W."/>
            <person name="Park M.Y."/>
            <person name="Kim J.J."/>
            <person name="Kim B.S."/>
        </authorList>
    </citation>
    <scope>NUCLEOTIDE SEQUENCE [LARGE SCALE GENOMIC DNA]</scope>
    <source>
        <strain evidence="2 3">DSM 103726</strain>
    </source>
</reference>
<evidence type="ECO:0008006" key="4">
    <source>
        <dbReference type="Google" id="ProtNLM"/>
    </source>
</evidence>
<protein>
    <recommendedName>
        <fullName evidence="4">UDP-N-acetylmuramyl pentapeptide phosphotransferase/UDP-N-acetylglucosamine-1-phosphate transferase</fullName>
    </recommendedName>
</protein>
<feature type="region of interest" description="Disordered" evidence="1">
    <location>
        <begin position="280"/>
        <end position="304"/>
    </location>
</feature>
<keyword evidence="3" id="KW-1185">Reference proteome</keyword>
<accession>A0ABU8RN28</accession>
<evidence type="ECO:0000313" key="3">
    <source>
        <dbReference type="Proteomes" id="UP001387100"/>
    </source>
</evidence>
<dbReference type="EMBL" id="JBBIAA010000024">
    <property type="protein sequence ID" value="MEJ5946507.1"/>
    <property type="molecule type" value="Genomic_DNA"/>
</dbReference>
<dbReference type="Proteomes" id="UP001387100">
    <property type="component" value="Unassembled WGS sequence"/>
</dbReference>
<dbReference type="RefSeq" id="WP_339575890.1">
    <property type="nucleotide sequence ID" value="NZ_JBBIAA010000024.1"/>
</dbReference>
<comment type="caution">
    <text evidence="2">The sequence shown here is derived from an EMBL/GenBank/DDBJ whole genome shotgun (WGS) entry which is preliminary data.</text>
</comment>
<evidence type="ECO:0000313" key="2">
    <source>
        <dbReference type="EMBL" id="MEJ5946507.1"/>
    </source>
</evidence>
<evidence type="ECO:0000256" key="1">
    <source>
        <dbReference type="SAM" id="MobiDB-lite"/>
    </source>
</evidence>
<gene>
    <name evidence="2" type="ORF">WDZ17_14515</name>
</gene>
<organism evidence="2 3">
    <name type="scientific">Pseudokineococcus basanitobsidens</name>
    <dbReference type="NCBI Taxonomy" id="1926649"/>
    <lineage>
        <taxon>Bacteria</taxon>
        <taxon>Bacillati</taxon>
        <taxon>Actinomycetota</taxon>
        <taxon>Actinomycetes</taxon>
        <taxon>Kineosporiales</taxon>
        <taxon>Kineosporiaceae</taxon>
        <taxon>Pseudokineococcus</taxon>
    </lineage>
</organism>
<name>A0ABU8RN28_9ACTN</name>
<sequence length="304" mass="29538">MSSRARPAAVAATAAALGWGGAQLLRRRPAGARWERTNHRGTPLTLLEGPALALGSLAGVAVAPLPPRARAGAALVTGAAAALGAVDDLVGSADAKGLRGHLGALARGRLTTGGLKVLGIGAASLAGAALVDGPRRGAASPAPARAADRLVAGALVAGTANLVNLLDLRPGRALKAVLLLGHLVGGAGVPGSRPAGPLAAAGAGSAAVLLLPDLRERGMLGDCGANAAGALLGAALLTRTRSRTARGGVLAAVLALTAASERVSFTRVIEGTPVLAALDRLGRRPPAPPSAGRVGPSVQRPAGP</sequence>
<proteinExistence type="predicted"/>